<organism evidence="2 3">
    <name type="scientific">Fulvivirga kasyanovii</name>
    <dbReference type="NCBI Taxonomy" id="396812"/>
    <lineage>
        <taxon>Bacteria</taxon>
        <taxon>Pseudomonadati</taxon>
        <taxon>Bacteroidota</taxon>
        <taxon>Cytophagia</taxon>
        <taxon>Cytophagales</taxon>
        <taxon>Fulvivirgaceae</taxon>
        <taxon>Fulvivirga</taxon>
    </lineage>
</organism>
<name>A0ABW9RHW2_9BACT</name>
<feature type="signal peptide" evidence="1">
    <location>
        <begin position="1"/>
        <end position="21"/>
    </location>
</feature>
<dbReference type="PROSITE" id="PS51257">
    <property type="entry name" value="PROKAR_LIPOPROTEIN"/>
    <property type="match status" value="1"/>
</dbReference>
<dbReference type="InterPro" id="IPR018247">
    <property type="entry name" value="EF_Hand_1_Ca_BS"/>
</dbReference>
<gene>
    <name evidence="2" type="ORF">E1163_01645</name>
</gene>
<comment type="caution">
    <text evidence="2">The sequence shown here is derived from an EMBL/GenBank/DDBJ whole genome shotgun (WGS) entry which is preliminary data.</text>
</comment>
<keyword evidence="1" id="KW-0732">Signal</keyword>
<protein>
    <recommendedName>
        <fullName evidence="4">EF-hand domain-containing protein</fullName>
    </recommendedName>
</protein>
<evidence type="ECO:0008006" key="4">
    <source>
        <dbReference type="Google" id="ProtNLM"/>
    </source>
</evidence>
<feature type="chain" id="PRO_5047189412" description="EF-hand domain-containing protein" evidence="1">
    <location>
        <begin position="22"/>
        <end position="139"/>
    </location>
</feature>
<evidence type="ECO:0000313" key="3">
    <source>
        <dbReference type="Proteomes" id="UP000798808"/>
    </source>
</evidence>
<accession>A0ABW9RHW2</accession>
<dbReference type="Gene3D" id="1.10.238.10">
    <property type="entry name" value="EF-hand"/>
    <property type="match status" value="1"/>
</dbReference>
<dbReference type="SUPFAM" id="SSF47473">
    <property type="entry name" value="EF-hand"/>
    <property type="match status" value="1"/>
</dbReference>
<dbReference type="InterPro" id="IPR011992">
    <property type="entry name" value="EF-hand-dom_pair"/>
</dbReference>
<keyword evidence="3" id="KW-1185">Reference proteome</keyword>
<dbReference type="Proteomes" id="UP000798808">
    <property type="component" value="Unassembled WGS sequence"/>
</dbReference>
<dbReference type="RefSeq" id="WP_155168803.1">
    <property type="nucleotide sequence ID" value="NZ_BAAAFL010000026.1"/>
</dbReference>
<evidence type="ECO:0000313" key="2">
    <source>
        <dbReference type="EMBL" id="MTI23647.1"/>
    </source>
</evidence>
<reference evidence="2 3" key="1">
    <citation type="submission" date="2019-02" db="EMBL/GenBank/DDBJ databases">
        <authorList>
            <person name="Goldberg S.R."/>
            <person name="Haltli B.A."/>
            <person name="Correa H."/>
            <person name="Russell K.G."/>
        </authorList>
    </citation>
    <scope>NUCLEOTIDE SEQUENCE [LARGE SCALE GENOMIC DNA]</scope>
    <source>
        <strain evidence="2 3">JCM 16186</strain>
    </source>
</reference>
<sequence length="139" mass="16224">MKTISATLLAFIFAFAFVACENNNYDDGYAFDDWDDDSDELVDQDEFGNTFSDAGYYDDWDLDNDEFIDEDEWQSGVTNNFDGYDYDTYGEFSDWDTDNDNLLDEDELVIGNFTVWDTDRDGNIEVAEYEEWSATDDQY</sequence>
<dbReference type="EMBL" id="SMLW01000262">
    <property type="protein sequence ID" value="MTI23647.1"/>
    <property type="molecule type" value="Genomic_DNA"/>
</dbReference>
<dbReference type="PROSITE" id="PS00018">
    <property type="entry name" value="EF_HAND_1"/>
    <property type="match status" value="1"/>
</dbReference>
<evidence type="ECO:0000256" key="1">
    <source>
        <dbReference type="SAM" id="SignalP"/>
    </source>
</evidence>
<proteinExistence type="predicted"/>